<dbReference type="Proteomes" id="UP000000814">
    <property type="component" value="Plasmid pSOL1"/>
</dbReference>
<dbReference type="EMBL" id="AE001438">
    <property type="protein sequence ID" value="AAK76755.1"/>
    <property type="molecule type" value="Genomic_DNA"/>
</dbReference>
<keyword evidence="1" id="KW-0614">Plasmid</keyword>
<reference evidence="1 2" key="1">
    <citation type="journal article" date="2001" name="J. Bacteriol.">
        <title>Genome sequence and comparative analysis of the solvent-producing bacterium Clostridium acetobutylicum.</title>
        <authorList>
            <person name="Nolling J."/>
            <person name="Breton G."/>
            <person name="Omelchenko M.V."/>
            <person name="Makarova K.S."/>
            <person name="Zeng Q."/>
            <person name="Gibson R."/>
            <person name="Lee H.M."/>
            <person name="Dubois J."/>
            <person name="Qiu D."/>
            <person name="Hitti J."/>
            <person name="Wolf Y.I."/>
            <person name="Tatusov R.L."/>
            <person name="Sabathe F."/>
            <person name="Doucette-Stamm L."/>
            <person name="Soucaille P."/>
            <person name="Daly M.J."/>
            <person name="Bennett G.N."/>
            <person name="Koonin E.V."/>
            <person name="Smith D.R."/>
        </authorList>
    </citation>
    <scope>NUCLEOTIDE SEQUENCE [LARGE SCALE GENOMIC DNA]</scope>
    <source>
        <strain evidence="2">ATCC 824 / DSM 792 / JCM 1419 / LMG 5710 / VKM B-1787</strain>
        <plasmid evidence="2">pSOL1</plasmid>
    </source>
</reference>
<name>Q97TT8_CLOAB</name>
<dbReference type="KEGG" id="cac:CA_P0008"/>
<sequence>MLLLIFLVILLIWEIIIPLLTGGQNFFKQKLNLVVRGSIKILIPNPYGLIFFKVKKLLIHYLMKPLKT</sequence>
<dbReference type="AlphaFoldDB" id="Q97TT8"/>
<evidence type="ECO:0000313" key="2">
    <source>
        <dbReference type="Proteomes" id="UP000000814"/>
    </source>
</evidence>
<evidence type="ECO:0000313" key="1">
    <source>
        <dbReference type="EMBL" id="AAK76755.1"/>
    </source>
</evidence>
<keyword evidence="2" id="KW-1185">Reference proteome</keyword>
<geneLocation type="plasmid" evidence="1 2">
    <name>pSOL1</name>
</geneLocation>
<organism evidence="1 2">
    <name type="scientific">Clostridium acetobutylicum (strain ATCC 824 / DSM 792 / JCM 1419 / IAM 19013 / LMG 5710 / NBRC 13948 / NRRL B-527 / VKM B-1787 / 2291 / W)</name>
    <dbReference type="NCBI Taxonomy" id="272562"/>
    <lineage>
        <taxon>Bacteria</taxon>
        <taxon>Bacillati</taxon>
        <taxon>Bacillota</taxon>
        <taxon>Clostridia</taxon>
        <taxon>Eubacteriales</taxon>
        <taxon>Clostridiaceae</taxon>
        <taxon>Clostridium</taxon>
    </lineage>
</organism>
<proteinExistence type="predicted"/>
<gene>
    <name evidence="1" type="ordered locus">CA_P0008</name>
</gene>
<accession>Q97TT8</accession>
<protein>
    <submittedName>
        <fullName evidence="1">Uncharacterized protein</fullName>
    </submittedName>
</protein>
<dbReference type="HOGENOM" id="CLU_2786408_0_0_9"/>